<reference evidence="1 2" key="2">
    <citation type="submission" date="2009-03" db="EMBL/GenBank/DDBJ databases">
        <title>Draft genome sequence of Roseburia inulinivorans (DSM 16841).</title>
        <authorList>
            <person name="Sudarsanam P."/>
            <person name="Ley R."/>
            <person name="Guruge J."/>
            <person name="Turnbaugh P.J."/>
            <person name="Mahowald M."/>
            <person name="Liep D."/>
            <person name="Gordon J."/>
        </authorList>
    </citation>
    <scope>NUCLEOTIDE SEQUENCE [LARGE SCALE GENOMIC DNA]</scope>
    <source>
        <strain evidence="1 2">DSM 16841</strain>
    </source>
</reference>
<organism evidence="1 2">
    <name type="scientific">Roseburia inulinivorans DSM 16841</name>
    <dbReference type="NCBI Taxonomy" id="622312"/>
    <lineage>
        <taxon>Bacteria</taxon>
        <taxon>Bacillati</taxon>
        <taxon>Bacillota</taxon>
        <taxon>Clostridia</taxon>
        <taxon>Lachnospirales</taxon>
        <taxon>Lachnospiraceae</taxon>
        <taxon>Roseburia</taxon>
    </lineage>
</organism>
<proteinExistence type="predicted"/>
<dbReference type="AlphaFoldDB" id="C0FWG1"/>
<evidence type="ECO:0000313" key="2">
    <source>
        <dbReference type="Proteomes" id="UP000003561"/>
    </source>
</evidence>
<evidence type="ECO:0000313" key="1">
    <source>
        <dbReference type="EMBL" id="EEG93070.1"/>
    </source>
</evidence>
<comment type="caution">
    <text evidence="1">The sequence shown here is derived from an EMBL/GenBank/DDBJ whole genome shotgun (WGS) entry which is preliminary data.</text>
</comment>
<protein>
    <submittedName>
        <fullName evidence="1">Uncharacterized protein</fullName>
    </submittedName>
</protein>
<sequence length="89" mass="10327">MKPLFHKIFAQKPSAMPGEQEHHISSVPFFFFITYKIMTCERTLIHAPSAPEEAPQNLRHYANETMDTYLISVKLEQVNTYISNTNNQI</sequence>
<accession>C0FWG1</accession>
<reference evidence="1 2" key="1">
    <citation type="submission" date="2009-02" db="EMBL/GenBank/DDBJ databases">
        <authorList>
            <person name="Fulton L."/>
            <person name="Clifton S."/>
            <person name="Fulton B."/>
            <person name="Xu J."/>
            <person name="Minx P."/>
            <person name="Pepin K.H."/>
            <person name="Johnson M."/>
            <person name="Bhonagiri V."/>
            <person name="Nash W.E."/>
            <person name="Mardis E.R."/>
            <person name="Wilson R.K."/>
        </authorList>
    </citation>
    <scope>NUCLEOTIDE SEQUENCE [LARGE SCALE GENOMIC DNA]</scope>
    <source>
        <strain evidence="1 2">DSM 16841</strain>
    </source>
</reference>
<name>C0FWG1_9FIRM</name>
<dbReference type="EMBL" id="ACFY01000122">
    <property type="protein sequence ID" value="EEG93070.1"/>
    <property type="molecule type" value="Genomic_DNA"/>
</dbReference>
<gene>
    <name evidence="1" type="ORF">ROSEINA2194_03088</name>
</gene>
<dbReference type="Proteomes" id="UP000003561">
    <property type="component" value="Unassembled WGS sequence"/>
</dbReference>